<dbReference type="EMBL" id="LT598461">
    <property type="protein sequence ID" value="SCU97697.1"/>
    <property type="molecule type" value="Genomic_DNA"/>
</dbReference>
<dbReference type="PROSITE" id="PS51035">
    <property type="entry name" value="BAG"/>
    <property type="match status" value="1"/>
</dbReference>
<dbReference type="InterPro" id="IPR003103">
    <property type="entry name" value="BAG_domain"/>
</dbReference>
<dbReference type="AlphaFoldDB" id="A0A1G4K2F3"/>
<proteinExistence type="predicted"/>
<feature type="region of interest" description="Disordered" evidence="1">
    <location>
        <begin position="60"/>
        <end position="83"/>
    </location>
</feature>
<gene>
    <name evidence="3" type="ORF">LADA_0H07734G</name>
</gene>
<dbReference type="Proteomes" id="UP000190274">
    <property type="component" value="Chromosome H"/>
</dbReference>
<sequence length="179" mass="20771">MDATWAWLESFGLVEHYNLVKSELESAIQTAQQSEMSKIYTATALGALVLWLVLRPSTRAKGRKEKRGKGKNKKKSGAAERKPLTLEEQLELVQQRYVSEFKSDLDHLIENFDADSEKQQYQRNYFNEMLLKLVIELDGVDLVDVEGERKKALKIKRKQIIKEIQFDLKRLDSLKRITS</sequence>
<dbReference type="Pfam" id="PF02179">
    <property type="entry name" value="BAG"/>
    <property type="match status" value="1"/>
</dbReference>
<reference evidence="3 4" key="1">
    <citation type="submission" date="2016-03" db="EMBL/GenBank/DDBJ databases">
        <authorList>
            <person name="Devillers H."/>
        </authorList>
    </citation>
    <scope>NUCLEOTIDE SEQUENCE [LARGE SCALE GENOMIC DNA]</scope>
    <source>
        <strain evidence="3">CBS 10888</strain>
    </source>
</reference>
<dbReference type="GO" id="GO:0005789">
    <property type="term" value="C:endoplasmic reticulum membrane"/>
    <property type="evidence" value="ECO:0007669"/>
    <property type="project" value="EnsemblFungi"/>
</dbReference>
<protein>
    <submittedName>
        <fullName evidence="3">LADA_0H07734g1_1</fullName>
    </submittedName>
</protein>
<dbReference type="GO" id="GO:0051087">
    <property type="term" value="F:protein-folding chaperone binding"/>
    <property type="evidence" value="ECO:0007669"/>
    <property type="project" value="InterPro"/>
</dbReference>
<evidence type="ECO:0000259" key="2">
    <source>
        <dbReference type="PROSITE" id="PS51035"/>
    </source>
</evidence>
<dbReference type="GO" id="GO:0006999">
    <property type="term" value="P:nuclear pore organization"/>
    <property type="evidence" value="ECO:0007669"/>
    <property type="project" value="EnsemblFungi"/>
</dbReference>
<dbReference type="STRING" id="1266660.A0A1G4K2F3"/>
<organism evidence="3 4">
    <name type="scientific">Lachancea dasiensis</name>
    <dbReference type="NCBI Taxonomy" id="1072105"/>
    <lineage>
        <taxon>Eukaryota</taxon>
        <taxon>Fungi</taxon>
        <taxon>Dikarya</taxon>
        <taxon>Ascomycota</taxon>
        <taxon>Saccharomycotina</taxon>
        <taxon>Saccharomycetes</taxon>
        <taxon>Saccharomycetales</taxon>
        <taxon>Saccharomycetaceae</taxon>
        <taxon>Lachancea</taxon>
    </lineage>
</organism>
<dbReference type="GO" id="GO:0006457">
    <property type="term" value="P:protein folding"/>
    <property type="evidence" value="ECO:0007669"/>
    <property type="project" value="EnsemblFungi"/>
</dbReference>
<name>A0A1G4K2F3_9SACH</name>
<evidence type="ECO:0000313" key="3">
    <source>
        <dbReference type="EMBL" id="SCU97697.1"/>
    </source>
</evidence>
<dbReference type="OrthoDB" id="417450at2759"/>
<evidence type="ECO:0000313" key="4">
    <source>
        <dbReference type="Proteomes" id="UP000190274"/>
    </source>
</evidence>
<dbReference type="GO" id="GO:0005635">
    <property type="term" value="C:nuclear envelope"/>
    <property type="evidence" value="ECO:0007669"/>
    <property type="project" value="EnsemblFungi"/>
</dbReference>
<feature type="domain" description="BAG" evidence="2">
    <location>
        <begin position="89"/>
        <end position="175"/>
    </location>
</feature>
<dbReference type="InterPro" id="IPR036533">
    <property type="entry name" value="BAG_dom_sf"/>
</dbReference>
<feature type="compositionally biased region" description="Basic residues" evidence="1">
    <location>
        <begin position="60"/>
        <end position="76"/>
    </location>
</feature>
<dbReference type="SUPFAM" id="SSF63491">
    <property type="entry name" value="BAG domain"/>
    <property type="match status" value="1"/>
</dbReference>
<evidence type="ECO:0000256" key="1">
    <source>
        <dbReference type="SAM" id="MobiDB-lite"/>
    </source>
</evidence>
<dbReference type="GO" id="GO:0043022">
    <property type="term" value="F:ribosome binding"/>
    <property type="evidence" value="ECO:0007669"/>
    <property type="project" value="EnsemblFungi"/>
</dbReference>
<keyword evidence="4" id="KW-1185">Reference proteome</keyword>
<accession>A0A1G4K2F3</accession>
<dbReference type="Gene3D" id="1.20.58.120">
    <property type="entry name" value="BAG domain"/>
    <property type="match status" value="1"/>
</dbReference>
<dbReference type="SMART" id="SM00264">
    <property type="entry name" value="BAG"/>
    <property type="match status" value="1"/>
</dbReference>